<evidence type="ECO:0000313" key="6">
    <source>
        <dbReference type="Proteomes" id="UP000198832"/>
    </source>
</evidence>
<dbReference type="OrthoDB" id="9797931at2"/>
<reference evidence="5 6" key="1">
    <citation type="submission" date="2016-10" db="EMBL/GenBank/DDBJ databases">
        <authorList>
            <person name="de Groot N.N."/>
        </authorList>
    </citation>
    <scope>NUCLEOTIDE SEQUENCE [LARGE SCALE GENOMIC DNA]</scope>
    <source>
        <strain evidence="5 6">CGMCC 1.7056</strain>
    </source>
</reference>
<dbReference type="PANTHER" id="PTHR43401">
    <property type="entry name" value="L-THREONINE 3-DEHYDROGENASE"/>
    <property type="match status" value="1"/>
</dbReference>
<evidence type="ECO:0000259" key="3">
    <source>
        <dbReference type="Pfam" id="PF00107"/>
    </source>
</evidence>
<sequence>MTDKVLAAVRTAPGTTEMREFDKPRIDADSALLKVEVAGICGTDVKLYSNPPSNPATQGPVIMGHENVGVIAEAGDKFLQRHNVEIGDRIFLEHYVGCFNCEWCRIGEYRHCEATDWRTNADARRFGYTSAAFEGTLWGGFSEYIYLPWNAVMHKIPDSVTAEQAGLVMPLSNGIEWALLTAGIGYNDTVLIQGPGQQGLSQLVAAKQAGASNIIMSGTTRDKARFDLAMELGADDVIDVLTEDPREKVMDLTDGRGVDFVLDCTSRAGTAPVLLGVDVLKRREGTLLIQGELAAFPDFPVKKVTEKAITIKSARGHSFNACELAVAQLASGRYPLEKLATHRYGIDQVDHAIRVLAGETDEDAIHVSMMPSMIGEPGGAVR</sequence>
<name>A0A1I1EHK9_9ACTN</name>
<dbReference type="Pfam" id="PF08240">
    <property type="entry name" value="ADH_N"/>
    <property type="match status" value="1"/>
</dbReference>
<dbReference type="InterPro" id="IPR013154">
    <property type="entry name" value="ADH-like_N"/>
</dbReference>
<dbReference type="SUPFAM" id="SSF51735">
    <property type="entry name" value="NAD(P)-binding Rossmann-fold domains"/>
    <property type="match status" value="1"/>
</dbReference>
<keyword evidence="6" id="KW-1185">Reference proteome</keyword>
<evidence type="ECO:0000256" key="1">
    <source>
        <dbReference type="ARBA" id="ARBA00001947"/>
    </source>
</evidence>
<dbReference type="SUPFAM" id="SSF50129">
    <property type="entry name" value="GroES-like"/>
    <property type="match status" value="1"/>
</dbReference>
<dbReference type="Pfam" id="PF00107">
    <property type="entry name" value="ADH_zinc_N"/>
    <property type="match status" value="1"/>
</dbReference>
<evidence type="ECO:0000313" key="5">
    <source>
        <dbReference type="EMBL" id="SFB86551.1"/>
    </source>
</evidence>
<proteinExistence type="predicted"/>
<dbReference type="InterPro" id="IPR011032">
    <property type="entry name" value="GroES-like_sf"/>
</dbReference>
<accession>A0A1I1EHK9</accession>
<organism evidence="5 6">
    <name type="scientific">Nocardioides terrae</name>
    <dbReference type="NCBI Taxonomy" id="574651"/>
    <lineage>
        <taxon>Bacteria</taxon>
        <taxon>Bacillati</taxon>
        <taxon>Actinomycetota</taxon>
        <taxon>Actinomycetes</taxon>
        <taxon>Propionibacteriales</taxon>
        <taxon>Nocardioidaceae</taxon>
        <taxon>Nocardioides</taxon>
    </lineage>
</organism>
<evidence type="ECO:0000259" key="4">
    <source>
        <dbReference type="Pfam" id="PF08240"/>
    </source>
</evidence>
<dbReference type="AlphaFoldDB" id="A0A1I1EHK9"/>
<dbReference type="GO" id="GO:0016491">
    <property type="term" value="F:oxidoreductase activity"/>
    <property type="evidence" value="ECO:0007669"/>
    <property type="project" value="UniProtKB-KW"/>
</dbReference>
<gene>
    <name evidence="5" type="ORF">SAMN04487968_10280</name>
</gene>
<dbReference type="EMBL" id="FOLB01000002">
    <property type="protein sequence ID" value="SFB86551.1"/>
    <property type="molecule type" value="Genomic_DNA"/>
</dbReference>
<dbReference type="InterPro" id="IPR050129">
    <property type="entry name" value="Zn_alcohol_dh"/>
</dbReference>
<comment type="cofactor">
    <cofactor evidence="1">
        <name>Zn(2+)</name>
        <dbReference type="ChEBI" id="CHEBI:29105"/>
    </cofactor>
</comment>
<protein>
    <submittedName>
        <fullName evidence="5">Threonine dehydrogenase</fullName>
    </submittedName>
</protein>
<dbReference type="Gene3D" id="3.40.50.720">
    <property type="entry name" value="NAD(P)-binding Rossmann-like Domain"/>
    <property type="match status" value="1"/>
</dbReference>
<evidence type="ECO:0000256" key="2">
    <source>
        <dbReference type="ARBA" id="ARBA00023002"/>
    </source>
</evidence>
<dbReference type="InterPro" id="IPR013149">
    <property type="entry name" value="ADH-like_C"/>
</dbReference>
<feature type="domain" description="Alcohol dehydrogenase-like N-terminal" evidence="4">
    <location>
        <begin position="28"/>
        <end position="158"/>
    </location>
</feature>
<dbReference type="InterPro" id="IPR036291">
    <property type="entry name" value="NAD(P)-bd_dom_sf"/>
</dbReference>
<dbReference type="PANTHER" id="PTHR43401:SF2">
    <property type="entry name" value="L-THREONINE 3-DEHYDROGENASE"/>
    <property type="match status" value="1"/>
</dbReference>
<dbReference type="Proteomes" id="UP000198832">
    <property type="component" value="Unassembled WGS sequence"/>
</dbReference>
<dbReference type="RefSeq" id="WP_091120169.1">
    <property type="nucleotide sequence ID" value="NZ_FOLB01000002.1"/>
</dbReference>
<dbReference type="Gene3D" id="3.90.180.10">
    <property type="entry name" value="Medium-chain alcohol dehydrogenases, catalytic domain"/>
    <property type="match status" value="1"/>
</dbReference>
<dbReference type="STRING" id="574651.SAMN04487968_10280"/>
<feature type="domain" description="Alcohol dehydrogenase-like C-terminal" evidence="3">
    <location>
        <begin position="203"/>
        <end position="328"/>
    </location>
</feature>
<keyword evidence="2" id="KW-0560">Oxidoreductase</keyword>